<organism evidence="2 3">
    <name type="scientific">Pocillopora damicornis</name>
    <name type="common">Cauliflower coral</name>
    <name type="synonym">Millepora damicornis</name>
    <dbReference type="NCBI Taxonomy" id="46731"/>
    <lineage>
        <taxon>Eukaryota</taxon>
        <taxon>Metazoa</taxon>
        <taxon>Cnidaria</taxon>
        <taxon>Anthozoa</taxon>
        <taxon>Hexacorallia</taxon>
        <taxon>Scleractinia</taxon>
        <taxon>Astrocoeniina</taxon>
        <taxon>Pocilloporidae</taxon>
        <taxon>Pocillopora</taxon>
    </lineage>
</organism>
<sequence>MLKEKTSAELVEDAQRKLDLAKRSVQDLQERVKYKSKCYTVSELPENGIIMETGLPTKEVFIIVVESVIFEDQIFIALMKVRKNDTDLHLIQLFNCSVATIRHIITTFIHVLHSIFFHDIMISIPTQETT</sequence>
<comment type="caution">
    <text evidence="2">The sequence shown here is derived from an EMBL/GenBank/DDBJ whole genome shotgun (WGS) entry which is preliminary data.</text>
</comment>
<feature type="domain" description="Transposase Helix-turn-helix" evidence="1">
    <location>
        <begin position="70"/>
        <end position="113"/>
    </location>
</feature>
<accession>A0A3M6UIK3</accession>
<protein>
    <recommendedName>
        <fullName evidence="1">Transposase Helix-turn-helix domain-containing protein</fullName>
    </recommendedName>
</protein>
<dbReference type="Proteomes" id="UP000275408">
    <property type="component" value="Unassembled WGS sequence"/>
</dbReference>
<dbReference type="Pfam" id="PF13613">
    <property type="entry name" value="HTH_Tnp_4"/>
    <property type="match status" value="1"/>
</dbReference>
<dbReference type="EMBL" id="RCHS01001425">
    <property type="protein sequence ID" value="RMX53510.1"/>
    <property type="molecule type" value="Genomic_DNA"/>
</dbReference>
<dbReference type="OrthoDB" id="5985780at2759"/>
<reference evidence="2 3" key="1">
    <citation type="journal article" date="2018" name="Sci. Rep.">
        <title>Comparative analysis of the Pocillopora damicornis genome highlights role of immune system in coral evolution.</title>
        <authorList>
            <person name="Cunning R."/>
            <person name="Bay R.A."/>
            <person name="Gillette P."/>
            <person name="Baker A.C."/>
            <person name="Traylor-Knowles N."/>
        </authorList>
    </citation>
    <scope>NUCLEOTIDE SEQUENCE [LARGE SCALE GENOMIC DNA]</scope>
    <source>
        <strain evidence="2">RSMAS</strain>
        <tissue evidence="2">Whole animal</tissue>
    </source>
</reference>
<keyword evidence="3" id="KW-1185">Reference proteome</keyword>
<gene>
    <name evidence="2" type="ORF">pdam_00017346</name>
</gene>
<proteinExistence type="predicted"/>
<name>A0A3M6UIK3_POCDA</name>
<evidence type="ECO:0000259" key="1">
    <source>
        <dbReference type="Pfam" id="PF13613"/>
    </source>
</evidence>
<dbReference type="InterPro" id="IPR027805">
    <property type="entry name" value="Transposase_HTH_dom"/>
</dbReference>
<evidence type="ECO:0000313" key="2">
    <source>
        <dbReference type="EMBL" id="RMX53510.1"/>
    </source>
</evidence>
<evidence type="ECO:0000313" key="3">
    <source>
        <dbReference type="Proteomes" id="UP000275408"/>
    </source>
</evidence>
<dbReference type="AlphaFoldDB" id="A0A3M6UIK3"/>